<dbReference type="InterPro" id="IPR050678">
    <property type="entry name" value="DNA_Partitioning_ATPase"/>
</dbReference>
<protein>
    <recommendedName>
        <fullName evidence="4">Sporulation initiation inhibitor protein Soj</fullName>
    </recommendedName>
</protein>
<dbReference type="EMBL" id="CP047395">
    <property type="protein sequence ID" value="QHE63945.1"/>
    <property type="molecule type" value="Genomic_DNA"/>
</dbReference>
<geneLocation type="plasmid" evidence="6 7">
    <name>p6</name>
</geneLocation>
<evidence type="ECO:0000256" key="3">
    <source>
        <dbReference type="ARBA" id="ARBA00062323"/>
    </source>
</evidence>
<dbReference type="KEGG" id="bvq:FHE72_23425"/>
<sequence length="256" mass="28569">MKALAISTNKGGVLKTSLTTNLAGVLSENKKILIIDTDNQGNVLVSFGVNPDTAETTLYDVLMGAAKVEDAIMNVHPNIDVIPSNDNMSFLEFDVLRDADRFTKPFELLNQAASHLKDQYDLILIDTPPNLGLVQGNVLSFADEVLIPFQPEGYSMRSLVKILEFIEEFKEDINPHLRIRGIVGTLVDSRTTLHSEVLQQCRQFCHENNVHIFETIVPRSIRFASSVAYDGKPATLTDKRNSLVQAYFELAEEVFE</sequence>
<dbReference type="Pfam" id="PF13614">
    <property type="entry name" value="AAA_31"/>
    <property type="match status" value="1"/>
</dbReference>
<reference evidence="6 7" key="1">
    <citation type="submission" date="2019-06" db="EMBL/GenBank/DDBJ databases">
        <title>An operon consisting of a P-type ATPase gene and a transcriptional regular gene given the different cadmium resistance in Bacillus vietamensis 151-6 and Bacillus marisflavi 151-25.</title>
        <authorList>
            <person name="Yu X."/>
        </authorList>
    </citation>
    <scope>NUCLEOTIDE SEQUENCE [LARGE SCALE GENOMIC DNA]</scope>
    <source>
        <strain evidence="6 7">151-6</strain>
        <plasmid evidence="6 7">p6</plasmid>
    </source>
</reference>
<gene>
    <name evidence="6" type="ORF">FHE72_23425</name>
</gene>
<evidence type="ECO:0000256" key="1">
    <source>
        <dbReference type="ARBA" id="ARBA00006976"/>
    </source>
</evidence>
<dbReference type="PANTHER" id="PTHR13696">
    <property type="entry name" value="P-LOOP CONTAINING NUCLEOSIDE TRIPHOSPHATE HYDROLASE"/>
    <property type="match status" value="1"/>
</dbReference>
<comment type="subunit">
    <text evidence="3">Dimerizes in the presence of ATP but not ADP; ATP-binding is required for double-stranded (ds)DNA-binding. Interacts with DnaA.</text>
</comment>
<dbReference type="SUPFAM" id="SSF52540">
    <property type="entry name" value="P-loop containing nucleoside triphosphate hydrolases"/>
    <property type="match status" value="1"/>
</dbReference>
<comment type="catalytic activity">
    <reaction evidence="2">
        <text>ATP + H2O = ADP + phosphate + H(+)</text>
        <dbReference type="Rhea" id="RHEA:13065"/>
        <dbReference type="ChEBI" id="CHEBI:15377"/>
        <dbReference type="ChEBI" id="CHEBI:15378"/>
        <dbReference type="ChEBI" id="CHEBI:30616"/>
        <dbReference type="ChEBI" id="CHEBI:43474"/>
        <dbReference type="ChEBI" id="CHEBI:456216"/>
    </reaction>
</comment>
<dbReference type="InterPro" id="IPR027417">
    <property type="entry name" value="P-loop_NTPase"/>
</dbReference>
<evidence type="ECO:0000313" key="7">
    <source>
        <dbReference type="Proteomes" id="UP000465062"/>
    </source>
</evidence>
<organism evidence="6 7">
    <name type="scientific">Rossellomorea vietnamensis</name>
    <dbReference type="NCBI Taxonomy" id="218284"/>
    <lineage>
        <taxon>Bacteria</taxon>
        <taxon>Bacillati</taxon>
        <taxon>Bacillota</taxon>
        <taxon>Bacilli</taxon>
        <taxon>Bacillales</taxon>
        <taxon>Bacillaceae</taxon>
        <taxon>Rossellomorea</taxon>
    </lineage>
</organism>
<accession>A0A6I6ULP6</accession>
<dbReference type="CDD" id="cd02042">
    <property type="entry name" value="ParAB_family"/>
    <property type="match status" value="1"/>
</dbReference>
<dbReference type="RefSeq" id="WP_159363368.1">
    <property type="nucleotide sequence ID" value="NZ_CP047395.1"/>
</dbReference>
<dbReference type="CDD" id="cd01983">
    <property type="entry name" value="SIMIBI"/>
    <property type="match status" value="1"/>
</dbReference>
<dbReference type="Proteomes" id="UP000465062">
    <property type="component" value="Plasmid p6"/>
</dbReference>
<dbReference type="InterPro" id="IPR025669">
    <property type="entry name" value="AAA_dom"/>
</dbReference>
<dbReference type="PANTHER" id="PTHR13696:SF52">
    <property type="entry name" value="PARA FAMILY PROTEIN CT_582"/>
    <property type="match status" value="1"/>
</dbReference>
<evidence type="ECO:0000256" key="4">
    <source>
        <dbReference type="ARBA" id="ARBA00071824"/>
    </source>
</evidence>
<keyword evidence="6" id="KW-0614">Plasmid</keyword>
<comment type="similarity">
    <text evidence="1">Belongs to the ParA family.</text>
</comment>
<name>A0A6I6ULP6_9BACI</name>
<dbReference type="AlphaFoldDB" id="A0A6I6ULP6"/>
<dbReference type="FunFam" id="3.40.50.300:FF:000285">
    <property type="entry name" value="Sporulation initiation inhibitor Soj"/>
    <property type="match status" value="1"/>
</dbReference>
<proteinExistence type="inferred from homology"/>
<evidence type="ECO:0000259" key="5">
    <source>
        <dbReference type="Pfam" id="PF13614"/>
    </source>
</evidence>
<dbReference type="Gene3D" id="3.40.50.300">
    <property type="entry name" value="P-loop containing nucleotide triphosphate hydrolases"/>
    <property type="match status" value="1"/>
</dbReference>
<feature type="domain" description="AAA" evidence="5">
    <location>
        <begin position="1"/>
        <end position="179"/>
    </location>
</feature>
<evidence type="ECO:0000313" key="6">
    <source>
        <dbReference type="EMBL" id="QHE63945.1"/>
    </source>
</evidence>
<evidence type="ECO:0000256" key="2">
    <source>
        <dbReference type="ARBA" id="ARBA00049360"/>
    </source>
</evidence>